<dbReference type="SUPFAM" id="SSF51230">
    <property type="entry name" value="Single hybrid motif"/>
    <property type="match status" value="1"/>
</dbReference>
<dbReference type="Proteomes" id="UP001516472">
    <property type="component" value="Unassembled WGS sequence"/>
</dbReference>
<reference evidence="1 2" key="1">
    <citation type="submission" date="2020-02" db="EMBL/GenBank/DDBJ databases">
        <authorList>
            <person name="Babadi Z.K."/>
            <person name="Risdian C."/>
            <person name="Ebrahimipour G.H."/>
            <person name="Wink J."/>
        </authorList>
    </citation>
    <scope>NUCLEOTIDE SEQUENCE [LARGE SCALE GENOMIC DNA]</scope>
    <source>
        <strain evidence="1 2">ZKHCc1 1396</strain>
    </source>
</reference>
<dbReference type="RefSeq" id="WP_193348904.1">
    <property type="nucleotide sequence ID" value="NZ_CBCSIP010000084.1"/>
</dbReference>
<sequence>MFTLCVLSAMVRMDRTADGAAQLRLGESVDVLAPAAGRVVSVDVGLGQDVTVGQVLARLETGSGPVEVTAPQPARVYFLLEPETQVAEGKPVAALRLPDTVVSLFVLFPGEFRAELAPGVPMELQLDGVPQPIETVIESVEGPEASLRYAQRRKFSEVSLEHGAVLVRAQVPPRDDTQGRVYQDGMIGSARVRLGTQRLLGAWFPELRRVLP</sequence>
<proteinExistence type="predicted"/>
<gene>
    <name evidence="1" type="ORF">G4177_15350</name>
</gene>
<dbReference type="Gene3D" id="2.40.50.100">
    <property type="match status" value="1"/>
</dbReference>
<evidence type="ECO:0000313" key="2">
    <source>
        <dbReference type="Proteomes" id="UP001516472"/>
    </source>
</evidence>
<name>A0ABR9PNQ4_9BACT</name>
<accession>A0ABR9PNQ4</accession>
<evidence type="ECO:0000313" key="1">
    <source>
        <dbReference type="EMBL" id="MBE4749539.1"/>
    </source>
</evidence>
<keyword evidence="2" id="KW-1185">Reference proteome</keyword>
<organism evidence="1 2">
    <name type="scientific">Corallococcus soli</name>
    <dbReference type="NCBI Taxonomy" id="2710757"/>
    <lineage>
        <taxon>Bacteria</taxon>
        <taxon>Pseudomonadati</taxon>
        <taxon>Myxococcota</taxon>
        <taxon>Myxococcia</taxon>
        <taxon>Myxococcales</taxon>
        <taxon>Cystobacterineae</taxon>
        <taxon>Myxococcaceae</taxon>
        <taxon>Corallococcus</taxon>
    </lineage>
</organism>
<dbReference type="EMBL" id="JAAIYO010000003">
    <property type="protein sequence ID" value="MBE4749539.1"/>
    <property type="molecule type" value="Genomic_DNA"/>
</dbReference>
<comment type="caution">
    <text evidence="1">The sequence shown here is derived from an EMBL/GenBank/DDBJ whole genome shotgun (WGS) entry which is preliminary data.</text>
</comment>
<protein>
    <submittedName>
        <fullName evidence="1">Biotin/lipoyl-binding protein</fullName>
    </submittedName>
</protein>
<dbReference type="InterPro" id="IPR011053">
    <property type="entry name" value="Single_hybrid_motif"/>
</dbReference>